<keyword evidence="3" id="KW-0808">Transferase</keyword>
<dbReference type="OrthoDB" id="9177964at2"/>
<dbReference type="GO" id="GO:0033818">
    <property type="term" value="F:beta-ketoacyl-acyl-carrier-protein synthase III activity"/>
    <property type="evidence" value="ECO:0007669"/>
    <property type="project" value="UniProtKB-EC"/>
</dbReference>
<evidence type="ECO:0000259" key="2">
    <source>
        <dbReference type="Pfam" id="PF08545"/>
    </source>
</evidence>
<name>A0A5E4U6C8_9BURK</name>
<dbReference type="GO" id="GO:0044550">
    <property type="term" value="P:secondary metabolite biosynthetic process"/>
    <property type="evidence" value="ECO:0007669"/>
    <property type="project" value="TreeGrafter"/>
</dbReference>
<dbReference type="EC" id="2.3.1.180" evidence="3"/>
<keyword evidence="3" id="KW-0012">Acyltransferase</keyword>
<proteinExistence type="predicted"/>
<dbReference type="Pfam" id="PF08545">
    <property type="entry name" value="ACP_syn_III"/>
    <property type="match status" value="1"/>
</dbReference>
<evidence type="ECO:0000313" key="4">
    <source>
        <dbReference type="Proteomes" id="UP000414233"/>
    </source>
</evidence>
<dbReference type="SUPFAM" id="SSF53901">
    <property type="entry name" value="Thiolase-like"/>
    <property type="match status" value="2"/>
</dbReference>
<protein>
    <submittedName>
        <fullName evidence="3">3-oxoacyl-[acyl-carrier-protein] synthase 3</fullName>
        <ecNumber evidence="3">2.3.1.180</ecNumber>
    </submittedName>
</protein>
<reference evidence="3 4" key="1">
    <citation type="submission" date="2019-08" db="EMBL/GenBank/DDBJ databases">
        <authorList>
            <person name="Peeters C."/>
        </authorList>
    </citation>
    <scope>NUCLEOTIDE SEQUENCE [LARGE SCALE GENOMIC DNA]</scope>
    <source>
        <strain evidence="3 4">LMG 30175</strain>
    </source>
</reference>
<feature type="region of interest" description="Disordered" evidence="1">
    <location>
        <begin position="327"/>
        <end position="356"/>
    </location>
</feature>
<dbReference type="RefSeq" id="WP_150696668.1">
    <property type="nucleotide sequence ID" value="NZ_CABPRZ010000006.1"/>
</dbReference>
<evidence type="ECO:0000256" key="1">
    <source>
        <dbReference type="SAM" id="MobiDB-lite"/>
    </source>
</evidence>
<feature type="domain" description="Beta-ketoacyl-[acyl-carrier-protein] synthase III N-terminal" evidence="2">
    <location>
        <begin position="106"/>
        <end position="171"/>
    </location>
</feature>
<dbReference type="Proteomes" id="UP000414233">
    <property type="component" value="Unassembled WGS sequence"/>
</dbReference>
<dbReference type="InterPro" id="IPR016039">
    <property type="entry name" value="Thiolase-like"/>
</dbReference>
<dbReference type="GO" id="GO:0006633">
    <property type="term" value="P:fatty acid biosynthetic process"/>
    <property type="evidence" value="ECO:0007669"/>
    <property type="project" value="InterPro"/>
</dbReference>
<dbReference type="PANTHER" id="PTHR34069">
    <property type="entry name" value="3-OXOACYL-[ACYL-CARRIER-PROTEIN] SYNTHASE 3"/>
    <property type="match status" value="1"/>
</dbReference>
<dbReference type="AlphaFoldDB" id="A0A5E4U6C8"/>
<dbReference type="PANTHER" id="PTHR34069:SF3">
    <property type="entry name" value="ACYL-COA:ACYL-COA ALKYLTRANSFERASE"/>
    <property type="match status" value="1"/>
</dbReference>
<dbReference type="GO" id="GO:0004315">
    <property type="term" value="F:3-oxoacyl-[acyl-carrier-protein] synthase activity"/>
    <property type="evidence" value="ECO:0007669"/>
    <property type="project" value="InterPro"/>
</dbReference>
<dbReference type="InterPro" id="IPR013751">
    <property type="entry name" value="ACP_syn_III_N"/>
</dbReference>
<dbReference type="EMBL" id="CABPRZ010000006">
    <property type="protein sequence ID" value="VVD94618.1"/>
    <property type="molecule type" value="Genomic_DNA"/>
</dbReference>
<accession>A0A5E4U6C8</accession>
<dbReference type="Gene3D" id="3.40.47.10">
    <property type="match status" value="1"/>
</dbReference>
<keyword evidence="4" id="KW-1185">Reference proteome</keyword>
<organism evidence="3 4">
    <name type="scientific">Pandoraea terrae</name>
    <dbReference type="NCBI Taxonomy" id="1537710"/>
    <lineage>
        <taxon>Bacteria</taxon>
        <taxon>Pseudomonadati</taxon>
        <taxon>Pseudomonadota</taxon>
        <taxon>Betaproteobacteria</taxon>
        <taxon>Burkholderiales</taxon>
        <taxon>Burkholderiaceae</taxon>
        <taxon>Pandoraea</taxon>
    </lineage>
</organism>
<sequence>MSPALAIHTIGLNLPESRSVTELAAAVGGDVESYTGWPRIRLGGDEDHPGTLASRALTVALEQAGVSASELKIVVSTGMSREYLGSWSCAAEVMRQHGIPSTCLPLDISCGCLATLSALSLVQGWLAAQGGGYAAIVAGERLSGTVDRTDNSAQHLWPYGDGGSALIVGVGTGTPALWHLASTGFSSHAPFAGLLRVEYGGTRHPVPPVGATNYRRFQPVKLSELREAYVEGYKNAFARAFEGTSARPERVVCNQMSPNFLPSIAELAGVPLERVVVTGNDAGHVGAVDLGIGLRRLVDERHTDCPIALGASTPFAFGAAMLVPAGRTSRTNPASRVSPDRGSDRPPLTPIALTPA</sequence>
<gene>
    <name evidence="3" type="primary">fabH_2</name>
    <name evidence="3" type="ORF">PTE30175_01735</name>
</gene>
<evidence type="ECO:0000313" key="3">
    <source>
        <dbReference type="EMBL" id="VVD94618.1"/>
    </source>
</evidence>